<feature type="chain" id="PRO_5046880055" description="Acid-shock protein" evidence="2">
    <location>
        <begin position="27"/>
        <end position="49"/>
    </location>
</feature>
<evidence type="ECO:0000313" key="4">
    <source>
        <dbReference type="Proteomes" id="UP001061302"/>
    </source>
</evidence>
<reference evidence="3" key="1">
    <citation type="submission" date="2022-10" db="EMBL/GenBank/DDBJ databases">
        <title>Chitiniphilus purpureus sp. nov., a novel chitin-degrading bacterium isolated from crawfish pond sediment.</title>
        <authorList>
            <person name="Li K."/>
        </authorList>
    </citation>
    <scope>NUCLEOTIDE SEQUENCE</scope>
    <source>
        <strain evidence="3">CD1</strain>
    </source>
</reference>
<feature type="compositionally biased region" description="Basic and acidic residues" evidence="1">
    <location>
        <begin position="36"/>
        <end position="49"/>
    </location>
</feature>
<dbReference type="Proteomes" id="UP001061302">
    <property type="component" value="Chromosome"/>
</dbReference>
<dbReference type="EMBL" id="CP106753">
    <property type="protein sequence ID" value="UXY16345.1"/>
    <property type="molecule type" value="Genomic_DNA"/>
</dbReference>
<accession>A0ABY6DPN6</accession>
<keyword evidence="4" id="KW-1185">Reference proteome</keyword>
<keyword evidence="2" id="KW-0732">Signal</keyword>
<proteinExistence type="predicted"/>
<feature type="signal peptide" evidence="2">
    <location>
        <begin position="1"/>
        <end position="26"/>
    </location>
</feature>
<sequence length="49" mass="5063">MQIRQLFAKFAAVAALSAFTLGAAHANSTAPADQPEASKPHAEGEHSSK</sequence>
<protein>
    <recommendedName>
        <fullName evidence="5">Acid-shock protein</fullName>
    </recommendedName>
</protein>
<evidence type="ECO:0008006" key="5">
    <source>
        <dbReference type="Google" id="ProtNLM"/>
    </source>
</evidence>
<evidence type="ECO:0000256" key="2">
    <source>
        <dbReference type="SAM" id="SignalP"/>
    </source>
</evidence>
<feature type="region of interest" description="Disordered" evidence="1">
    <location>
        <begin position="26"/>
        <end position="49"/>
    </location>
</feature>
<organism evidence="3 4">
    <name type="scientific">Chitiniphilus purpureus</name>
    <dbReference type="NCBI Taxonomy" id="2981137"/>
    <lineage>
        <taxon>Bacteria</taxon>
        <taxon>Pseudomonadati</taxon>
        <taxon>Pseudomonadota</taxon>
        <taxon>Betaproteobacteria</taxon>
        <taxon>Neisseriales</taxon>
        <taxon>Chitinibacteraceae</taxon>
        <taxon>Chitiniphilus</taxon>
    </lineage>
</organism>
<evidence type="ECO:0000256" key="1">
    <source>
        <dbReference type="SAM" id="MobiDB-lite"/>
    </source>
</evidence>
<gene>
    <name evidence="3" type="ORF">N8I74_04820</name>
</gene>
<evidence type="ECO:0000313" key="3">
    <source>
        <dbReference type="EMBL" id="UXY16345.1"/>
    </source>
</evidence>
<name>A0ABY6DPN6_9NEIS</name>
<dbReference type="RefSeq" id="WP_263125804.1">
    <property type="nucleotide sequence ID" value="NZ_CP106753.1"/>
</dbReference>